<dbReference type="InterPro" id="IPR002480">
    <property type="entry name" value="DAHP_synth_2"/>
</dbReference>
<keyword evidence="3" id="KW-0170">Cobalt</keyword>
<keyword evidence="6" id="KW-1185">Reference proteome</keyword>
<evidence type="ECO:0000313" key="5">
    <source>
        <dbReference type="EMBL" id="TYT23528.1"/>
    </source>
</evidence>
<evidence type="ECO:0000256" key="4">
    <source>
        <dbReference type="RuleBase" id="RU363071"/>
    </source>
</evidence>
<dbReference type="RefSeq" id="WP_149104225.1">
    <property type="nucleotide sequence ID" value="NZ_VTFT01000002.1"/>
</dbReference>
<feature type="binding site" evidence="3">
    <location>
        <position position="364"/>
    </location>
    <ligand>
        <name>Mn(2+)</name>
        <dbReference type="ChEBI" id="CHEBI:29035"/>
    </ligand>
</feature>
<feature type="binding site" evidence="3">
    <location>
        <position position="81"/>
    </location>
    <ligand>
        <name>Mn(2+)</name>
        <dbReference type="ChEBI" id="CHEBI:29035"/>
    </ligand>
</feature>
<feature type="binding site" evidence="3">
    <location>
        <position position="332"/>
    </location>
    <ligand>
        <name>phosphoenolpyruvate</name>
        <dbReference type="ChEBI" id="CHEBI:58702"/>
    </ligand>
</feature>
<feature type="binding site" evidence="3">
    <location>
        <position position="436"/>
    </location>
    <ligand>
        <name>Mn(2+)</name>
        <dbReference type="ChEBI" id="CHEBI:29035"/>
    </ligand>
</feature>
<dbReference type="Pfam" id="PF01474">
    <property type="entry name" value="DAHP_synth_2"/>
    <property type="match status" value="1"/>
</dbReference>
<comment type="cofactor">
    <cofactor evidence="3">
        <name>Mn(2+)</name>
        <dbReference type="ChEBI" id="CHEBI:29035"/>
    </cofactor>
    <cofactor evidence="3">
        <name>Co(2+)</name>
        <dbReference type="ChEBI" id="CHEBI:48828"/>
    </cofactor>
    <cofactor evidence="3">
        <name>Cd(2+)</name>
        <dbReference type="ChEBI" id="CHEBI:48775"/>
    </cofactor>
    <text evidence="3">Binds 1 divalent cation per subunit. The enzyme is active with manganese, cobalt or cadmium ions.</text>
</comment>
<dbReference type="GO" id="GO:0003849">
    <property type="term" value="F:3-deoxy-7-phosphoheptulonate synthase activity"/>
    <property type="evidence" value="ECO:0007669"/>
    <property type="project" value="UniProtKB-EC"/>
</dbReference>
<comment type="similarity">
    <text evidence="1 4">Belongs to the class-II DAHP synthase family.</text>
</comment>
<dbReference type="PANTHER" id="PTHR21337:SF0">
    <property type="entry name" value="PHOSPHO-2-DEHYDRO-3-DEOXYHEPTONATE ALDOLASE"/>
    <property type="match status" value="1"/>
</dbReference>
<keyword evidence="3" id="KW-0104">Cadmium</keyword>
<feature type="binding site" evidence="3">
    <location>
        <position position="406"/>
    </location>
    <ligand>
        <name>Mn(2+)</name>
        <dbReference type="ChEBI" id="CHEBI:29035"/>
    </ligand>
</feature>
<comment type="caution">
    <text evidence="5">The sequence shown here is derived from an EMBL/GenBank/DDBJ whole genome shotgun (WGS) entry which is preliminary data.</text>
</comment>
<dbReference type="AlphaFoldDB" id="A0A5D4XFY3"/>
<organism evidence="5 6">
    <name type="scientific">Luteimonas viscosa</name>
    <dbReference type="NCBI Taxonomy" id="1132694"/>
    <lineage>
        <taxon>Bacteria</taxon>
        <taxon>Pseudomonadati</taxon>
        <taxon>Pseudomonadota</taxon>
        <taxon>Gammaproteobacteria</taxon>
        <taxon>Lysobacterales</taxon>
        <taxon>Lysobacteraceae</taxon>
        <taxon>Luteimonas</taxon>
    </lineage>
</organism>
<proteinExistence type="inferred from homology"/>
<dbReference type="GO" id="GO:0009073">
    <property type="term" value="P:aromatic amino acid family biosynthetic process"/>
    <property type="evidence" value="ECO:0007669"/>
    <property type="project" value="InterPro"/>
</dbReference>
<feature type="binding site" evidence="3">
    <location>
        <position position="301"/>
    </location>
    <ligand>
        <name>phosphoenolpyruvate</name>
        <dbReference type="ChEBI" id="CHEBI:58702"/>
    </ligand>
</feature>
<name>A0A5D4XFY3_9GAMM</name>
<reference evidence="5 6" key="1">
    <citation type="submission" date="2019-08" db="EMBL/GenBank/DDBJ databases">
        <title>Luteimonas viscosus sp. nov., isolated from soil of a sunflower field.</title>
        <authorList>
            <person name="Jianli Z."/>
            <person name="Ying Z."/>
        </authorList>
    </citation>
    <scope>NUCLEOTIDE SEQUENCE [LARGE SCALE GENOMIC DNA]</scope>
    <source>
        <strain evidence="5 6">XBU10</strain>
    </source>
</reference>
<gene>
    <name evidence="5" type="ORF">FZO89_14820</name>
</gene>
<sequence>MTRHDRPLQAVNLPSEWHPGSWRTRPALQLPTYPDEDALAEVQAELRALPPLVTSWEILALKQQLAEAQEGRRFLLQGGDCAENFGECSSDIISNRLKVLLQMSLVLVHGMKLPVVRVGRFAGQYAKPRSADTEVRDGVELPSYRGDIVNGPAFTAQARVPDPRRMIKAHARSAMTMNFVRSLIDGGFADLHHPEYWGLGWVKQSPLAGEYQKMVAGIGDAVRFMETLAGAQVHNLNRVDFYTSHEALLLPYEEAQTRQVPRQWGWFNLSTHFPWVGMRTAALDGAHTEYFRGIRNPIAVKVGPSVTPDQLLRLIDVLNPDDEPGRLGLIHRMGASHVAAKLPALLEAVKRDGRRVLWICDAMHGNTESTSNGYKTRRFDNIRSEIEQSFDIHAAAGTRLGGVHLELTGEDVTECTGGARDLTEVDLERAYRSAVDPRLNYEQALETAMLIVRKHAQLNPPVSA</sequence>
<accession>A0A5D4XFY3</accession>
<dbReference type="EMBL" id="VTFT01000002">
    <property type="protein sequence ID" value="TYT23528.1"/>
    <property type="molecule type" value="Genomic_DNA"/>
</dbReference>
<dbReference type="Gene3D" id="3.20.20.70">
    <property type="entry name" value="Aldolase class I"/>
    <property type="match status" value="2"/>
</dbReference>
<feature type="binding site" evidence="3">
    <location>
        <position position="120"/>
    </location>
    <ligand>
        <name>phosphoenolpyruvate</name>
        <dbReference type="ChEBI" id="CHEBI:58702"/>
    </ligand>
</feature>
<evidence type="ECO:0000256" key="2">
    <source>
        <dbReference type="ARBA" id="ARBA00022679"/>
    </source>
</evidence>
<dbReference type="InterPro" id="IPR013785">
    <property type="entry name" value="Aldolase_TIM"/>
</dbReference>
<dbReference type="EC" id="2.5.1.54" evidence="4"/>
<protein>
    <recommendedName>
        <fullName evidence="4">Phospho-2-dehydro-3-deoxyheptonate aldolase</fullName>
        <ecNumber evidence="4">2.5.1.54</ecNumber>
    </recommendedName>
</protein>
<dbReference type="SUPFAM" id="SSF51569">
    <property type="entry name" value="Aldolase"/>
    <property type="match status" value="1"/>
</dbReference>
<dbReference type="Proteomes" id="UP000324973">
    <property type="component" value="Unassembled WGS sequence"/>
</dbReference>
<dbReference type="NCBIfam" id="TIGR01358">
    <property type="entry name" value="DAHP_synth_II"/>
    <property type="match status" value="1"/>
</dbReference>
<evidence type="ECO:0000313" key="6">
    <source>
        <dbReference type="Proteomes" id="UP000324973"/>
    </source>
</evidence>
<dbReference type="PANTHER" id="PTHR21337">
    <property type="entry name" value="PHOSPHO-2-DEHYDRO-3-DEOXYHEPTONATE ALDOLASE 1, 2"/>
    <property type="match status" value="1"/>
</dbReference>
<evidence type="ECO:0000256" key="3">
    <source>
        <dbReference type="PIRSR" id="PIRSR602480-1"/>
    </source>
</evidence>
<keyword evidence="3" id="KW-0464">Manganese</keyword>
<evidence type="ECO:0000256" key="1">
    <source>
        <dbReference type="ARBA" id="ARBA00008911"/>
    </source>
</evidence>
<dbReference type="OrthoDB" id="9766852at2"/>
<comment type="catalytic activity">
    <reaction evidence="4">
        <text>D-erythrose 4-phosphate + phosphoenolpyruvate + H2O = 7-phospho-2-dehydro-3-deoxy-D-arabino-heptonate + phosphate</text>
        <dbReference type="Rhea" id="RHEA:14717"/>
        <dbReference type="ChEBI" id="CHEBI:15377"/>
        <dbReference type="ChEBI" id="CHEBI:16897"/>
        <dbReference type="ChEBI" id="CHEBI:43474"/>
        <dbReference type="ChEBI" id="CHEBI:58394"/>
        <dbReference type="ChEBI" id="CHEBI:58702"/>
        <dbReference type="EC" id="2.5.1.54"/>
    </reaction>
</comment>
<keyword evidence="2 4" id="KW-0808">Transferase</keyword>